<dbReference type="InterPro" id="IPR052842">
    <property type="entry name" value="ER_Co-chaperone"/>
</dbReference>
<organism evidence="15 16">
    <name type="scientific">Phytophthora cactorum</name>
    <dbReference type="NCBI Taxonomy" id="29920"/>
    <lineage>
        <taxon>Eukaryota</taxon>
        <taxon>Sar</taxon>
        <taxon>Stramenopiles</taxon>
        <taxon>Oomycota</taxon>
        <taxon>Peronosporomycetes</taxon>
        <taxon>Peronosporales</taxon>
        <taxon>Peronosporaceae</taxon>
        <taxon>Phytophthora</taxon>
    </lineage>
</organism>
<evidence type="ECO:0000256" key="4">
    <source>
        <dbReference type="ARBA" id="ARBA00035002"/>
    </source>
</evidence>
<name>A0A329SYY9_9STRA</name>
<dbReference type="Pfam" id="PF00226">
    <property type="entry name" value="DnaJ"/>
    <property type="match status" value="1"/>
</dbReference>
<protein>
    <recommendedName>
        <fullName evidence="2">DnaJ homolog subfamily C member 16</fullName>
    </recommendedName>
    <alternativeName>
        <fullName evidence="5">Endoplasmic reticulum DNA J domain-containing protein 8</fullName>
    </alternativeName>
</protein>
<evidence type="ECO:0000313" key="13">
    <source>
        <dbReference type="EMBL" id="KAG3211086.1"/>
    </source>
</evidence>
<evidence type="ECO:0000313" key="11">
    <source>
        <dbReference type="EMBL" id="KAG2901126.1"/>
    </source>
</evidence>
<accession>A0A329SYY9</accession>
<dbReference type="InterPro" id="IPR001623">
    <property type="entry name" value="DnaJ_domain"/>
</dbReference>
<dbReference type="Proteomes" id="UP000697107">
    <property type="component" value="Unassembled WGS sequence"/>
</dbReference>
<dbReference type="InterPro" id="IPR036249">
    <property type="entry name" value="Thioredoxin-like_sf"/>
</dbReference>
<evidence type="ECO:0000313" key="15">
    <source>
        <dbReference type="EMBL" id="RAW40832.1"/>
    </source>
</evidence>
<evidence type="ECO:0000313" key="12">
    <source>
        <dbReference type="EMBL" id="KAG2967252.1"/>
    </source>
</evidence>
<evidence type="ECO:0000256" key="5">
    <source>
        <dbReference type="ARBA" id="ARBA00035043"/>
    </source>
</evidence>
<sequence>MSHSSTRVRLRLLLALLLALAIASIQAMDPSKDYYKVLGVNKQFSDRELKKAYRQLALQYHPDKAENAEDKEAAKEKFVEVSEAYEVLSDPDKRKEYDDARRFGGGTGGGFPGGFGAQGGRRRATDENMASFTKMFESVFGHGFGGAGGGFSGGAGGFGGGFPGGAGFGGGRGRGMPNEFQFDGMDGFGHAGRPGGARGQPQARQPTTLYGPESPVKALSKKKFPGKDANNEWLVQFYEMDAPMAEFRGKYENVARDLNGKVRVGAVNCDKYAKLCRANGIDKFPTFAYIWEGQLTKFDGEVDEYQVYNFAIEKHIARLQRMRVSGEIEKLHAGNEAKLCNVGKHATAETSSLCAVFVLSGDKKKRKQEMKVAKEVAAKFRHSKSLSIAYVDWKTQQHPVRKLIETSVGHTQRQQQPGLLVIRTKRGKTRVGTHPLDADFTPDALSATMERAVGGDLSMSNVHGSVHFR</sequence>
<dbReference type="OrthoDB" id="10250354at2759"/>
<dbReference type="PRINTS" id="PR00625">
    <property type="entry name" value="JDOMAIN"/>
</dbReference>
<evidence type="ECO:0000256" key="6">
    <source>
        <dbReference type="SAM" id="MobiDB-lite"/>
    </source>
</evidence>
<dbReference type="PANTHER" id="PTHR45184">
    <property type="entry name" value="DNAJ PROTEIN ERDJ3A"/>
    <property type="match status" value="1"/>
</dbReference>
<dbReference type="EMBL" id="RCML01000948">
    <property type="protein sequence ID" value="KAG2967252.1"/>
    <property type="molecule type" value="Genomic_DNA"/>
</dbReference>
<evidence type="ECO:0000256" key="3">
    <source>
        <dbReference type="ARBA" id="ARBA00023006"/>
    </source>
</evidence>
<comment type="function">
    <text evidence="4">Plays an important role in regulating the size of autophagosomes during the formation process.</text>
</comment>
<dbReference type="Gene3D" id="3.40.30.10">
    <property type="entry name" value="Glutaredoxin"/>
    <property type="match status" value="1"/>
</dbReference>
<feature type="region of interest" description="Disordered" evidence="6">
    <location>
        <begin position="193"/>
        <end position="215"/>
    </location>
</feature>
<dbReference type="InterPro" id="IPR013766">
    <property type="entry name" value="Thioredoxin_domain"/>
</dbReference>
<dbReference type="GO" id="GO:0005789">
    <property type="term" value="C:endoplasmic reticulum membrane"/>
    <property type="evidence" value="ECO:0007669"/>
    <property type="project" value="UniProtKB-SubCell"/>
</dbReference>
<evidence type="ECO:0000313" key="14">
    <source>
        <dbReference type="EMBL" id="KAG6965642.1"/>
    </source>
</evidence>
<feature type="domain" description="J" evidence="8">
    <location>
        <begin position="33"/>
        <end position="101"/>
    </location>
</feature>
<dbReference type="Proteomes" id="UP000735874">
    <property type="component" value="Unassembled WGS sequence"/>
</dbReference>
<dbReference type="InterPro" id="IPR036869">
    <property type="entry name" value="J_dom_sf"/>
</dbReference>
<dbReference type="EMBL" id="MJFZ01000041">
    <property type="protein sequence ID" value="RAW40832.1"/>
    <property type="molecule type" value="Genomic_DNA"/>
</dbReference>
<dbReference type="AlphaFoldDB" id="A0A329SYY9"/>
<comment type="subcellular location">
    <subcellularLocation>
        <location evidence="1">Endoplasmic reticulum membrane</location>
        <topology evidence="1">Single-pass type IV membrane protein</topology>
    </subcellularLocation>
</comment>
<gene>
    <name evidence="14" type="ORF">JG687_00005310</name>
    <name evidence="15" type="ORF">PC110_g3004</name>
    <name evidence="9" type="ORF">PC113_g20004</name>
    <name evidence="11" type="ORF">PC115_g15966</name>
    <name evidence="10" type="ORF">PC117_g21855</name>
    <name evidence="12" type="ORF">PC118_g18702</name>
    <name evidence="13" type="ORF">PC129_g17926</name>
</gene>
<dbReference type="Proteomes" id="UP000736787">
    <property type="component" value="Unassembled WGS sequence"/>
</dbReference>
<dbReference type="Gene3D" id="1.10.287.110">
    <property type="entry name" value="DnaJ domain"/>
    <property type="match status" value="1"/>
</dbReference>
<dbReference type="VEuPathDB" id="FungiDB:PC110_g3004"/>
<dbReference type="PROSITE" id="PS50076">
    <property type="entry name" value="DNAJ_2"/>
    <property type="match status" value="1"/>
</dbReference>
<dbReference type="InterPro" id="IPR018253">
    <property type="entry name" value="DnaJ_domain_CS"/>
</dbReference>
<keyword evidence="7" id="KW-0732">Signal</keyword>
<dbReference type="Pfam" id="PF00085">
    <property type="entry name" value="Thioredoxin"/>
    <property type="match status" value="1"/>
</dbReference>
<evidence type="ECO:0000256" key="2">
    <source>
        <dbReference type="ARBA" id="ARBA00020921"/>
    </source>
</evidence>
<dbReference type="Proteomes" id="UP000774804">
    <property type="component" value="Unassembled WGS sequence"/>
</dbReference>
<feature type="signal peptide" evidence="7">
    <location>
        <begin position="1"/>
        <end position="27"/>
    </location>
</feature>
<evidence type="ECO:0000313" key="9">
    <source>
        <dbReference type="EMBL" id="KAG2836561.1"/>
    </source>
</evidence>
<reference evidence="15 16" key="1">
    <citation type="submission" date="2018-01" db="EMBL/GenBank/DDBJ databases">
        <title>Draft genome of the strawberry crown rot pathogen Phytophthora cactorum.</title>
        <authorList>
            <person name="Armitage A.D."/>
            <person name="Lysoe E."/>
            <person name="Nellist C.F."/>
            <person name="Harrison R.J."/>
            <person name="Brurberg M.B."/>
        </authorList>
    </citation>
    <scope>NUCLEOTIDE SEQUENCE [LARGE SCALE GENOMIC DNA]</scope>
    <source>
        <strain evidence="15 16">10300</strain>
    </source>
</reference>
<evidence type="ECO:0000256" key="7">
    <source>
        <dbReference type="SAM" id="SignalP"/>
    </source>
</evidence>
<dbReference type="STRING" id="29920.A0A329SYY9"/>
<dbReference type="PROSITE" id="PS00636">
    <property type="entry name" value="DNAJ_1"/>
    <property type="match status" value="1"/>
</dbReference>
<dbReference type="PANTHER" id="PTHR45184:SF1">
    <property type="entry name" value="DNAJ PROTEIN ERDJ3A"/>
    <property type="match status" value="1"/>
</dbReference>
<keyword evidence="16" id="KW-1185">Reference proteome</keyword>
<dbReference type="CDD" id="cd02961">
    <property type="entry name" value="PDI_a_family"/>
    <property type="match status" value="1"/>
</dbReference>
<dbReference type="Proteomes" id="UP000251314">
    <property type="component" value="Unassembled WGS sequence"/>
</dbReference>
<dbReference type="SUPFAM" id="SSF52833">
    <property type="entry name" value="Thioredoxin-like"/>
    <property type="match status" value="1"/>
</dbReference>
<dbReference type="EMBL" id="RCMV01001001">
    <property type="protein sequence ID" value="KAG3211086.1"/>
    <property type="molecule type" value="Genomic_DNA"/>
</dbReference>
<dbReference type="EMBL" id="RCMK01001141">
    <property type="protein sequence ID" value="KAG2900867.1"/>
    <property type="molecule type" value="Genomic_DNA"/>
</dbReference>
<dbReference type="Proteomes" id="UP000688947">
    <property type="component" value="Unassembled WGS sequence"/>
</dbReference>
<dbReference type="EMBL" id="RCMI01000674">
    <property type="protein sequence ID" value="KAG2901126.1"/>
    <property type="molecule type" value="Genomic_DNA"/>
</dbReference>
<reference evidence="14" key="3">
    <citation type="submission" date="2021-01" db="EMBL/GenBank/DDBJ databases">
        <title>Phytophthora aleatoria, a newly-described species from Pinus radiata is distinct from Phytophthora cactorum isolates based on comparative genomics.</title>
        <authorList>
            <person name="Mcdougal R."/>
            <person name="Panda P."/>
            <person name="Williams N."/>
            <person name="Studholme D.J."/>
        </authorList>
    </citation>
    <scope>NUCLEOTIDE SEQUENCE</scope>
    <source>
        <strain evidence="14">NZFS 3830</strain>
    </source>
</reference>
<dbReference type="EMBL" id="JAENGZ010000198">
    <property type="protein sequence ID" value="KAG6965642.1"/>
    <property type="molecule type" value="Genomic_DNA"/>
</dbReference>
<evidence type="ECO:0000313" key="10">
    <source>
        <dbReference type="EMBL" id="KAG2900867.1"/>
    </source>
</evidence>
<reference evidence="9" key="2">
    <citation type="submission" date="2018-10" db="EMBL/GenBank/DDBJ databases">
        <title>Effector identification in a new, highly contiguous assembly of the strawberry crown rot pathogen Phytophthora cactorum.</title>
        <authorList>
            <person name="Armitage A.D."/>
            <person name="Nellist C.F."/>
            <person name="Bates H."/>
            <person name="Vickerstaff R.J."/>
            <person name="Harrison R.J."/>
        </authorList>
    </citation>
    <scope>NUCLEOTIDE SEQUENCE</scope>
    <source>
        <strain evidence="9">15-7</strain>
        <strain evidence="11">4032</strain>
        <strain evidence="10">4040</strain>
        <strain evidence="12">P415</strain>
        <strain evidence="13">P421</strain>
    </source>
</reference>
<evidence type="ECO:0000313" key="16">
    <source>
        <dbReference type="Proteomes" id="UP000251314"/>
    </source>
</evidence>
<evidence type="ECO:0000256" key="1">
    <source>
        <dbReference type="ARBA" id="ARBA00004163"/>
    </source>
</evidence>
<comment type="caution">
    <text evidence="15">The sequence shown here is derived from an EMBL/GenBank/DDBJ whole genome shotgun (WGS) entry which is preliminary data.</text>
</comment>
<dbReference type="EMBL" id="RCMG01001092">
    <property type="protein sequence ID" value="KAG2836561.1"/>
    <property type="molecule type" value="Genomic_DNA"/>
</dbReference>
<evidence type="ECO:0000259" key="8">
    <source>
        <dbReference type="PROSITE" id="PS50076"/>
    </source>
</evidence>
<feature type="chain" id="PRO_5039986116" description="DnaJ homolog subfamily C member 16" evidence="7">
    <location>
        <begin position="28"/>
        <end position="469"/>
    </location>
</feature>
<keyword evidence="3" id="KW-0072">Autophagy</keyword>
<dbReference type="Proteomes" id="UP000760860">
    <property type="component" value="Unassembled WGS sequence"/>
</dbReference>
<dbReference type="SMART" id="SM00271">
    <property type="entry name" value="DnaJ"/>
    <property type="match status" value="1"/>
</dbReference>
<dbReference type="SUPFAM" id="SSF46565">
    <property type="entry name" value="Chaperone J-domain"/>
    <property type="match status" value="1"/>
</dbReference>
<proteinExistence type="predicted"/>
<dbReference type="GO" id="GO:0006914">
    <property type="term" value="P:autophagy"/>
    <property type="evidence" value="ECO:0007669"/>
    <property type="project" value="UniProtKB-KW"/>
</dbReference>
<dbReference type="CDD" id="cd06257">
    <property type="entry name" value="DnaJ"/>
    <property type="match status" value="1"/>
</dbReference>